<dbReference type="Proteomes" id="UP001152803">
    <property type="component" value="Unassembled WGS sequence"/>
</dbReference>
<dbReference type="Pfam" id="PF00337">
    <property type="entry name" value="Gal-bind_lectin"/>
    <property type="match status" value="2"/>
</dbReference>
<dbReference type="SUPFAM" id="SSF49899">
    <property type="entry name" value="Concanavalin A-like lectins/glucanases"/>
    <property type="match status" value="2"/>
</dbReference>
<feature type="domain" description="Galectin" evidence="4">
    <location>
        <begin position="184"/>
        <end position="313"/>
    </location>
</feature>
<dbReference type="InterPro" id="IPR013320">
    <property type="entry name" value="ConA-like_dom_sf"/>
</dbReference>
<dbReference type="InterPro" id="IPR044156">
    <property type="entry name" value="Galectin-like"/>
</dbReference>
<comment type="caution">
    <text evidence="5">The sequence shown here is derived from an EMBL/GenBank/DDBJ whole genome shotgun (WGS) entry which is preliminary data.</text>
</comment>
<dbReference type="InterPro" id="IPR001079">
    <property type="entry name" value="Galectin_CRD"/>
</dbReference>
<dbReference type="EMBL" id="JAFJMO010000014">
    <property type="protein sequence ID" value="KAJ8256623.1"/>
    <property type="molecule type" value="Genomic_DNA"/>
</dbReference>
<organism evidence="5 6">
    <name type="scientific">Conger conger</name>
    <name type="common">Conger eel</name>
    <name type="synonym">Muraena conger</name>
    <dbReference type="NCBI Taxonomy" id="82655"/>
    <lineage>
        <taxon>Eukaryota</taxon>
        <taxon>Metazoa</taxon>
        <taxon>Chordata</taxon>
        <taxon>Craniata</taxon>
        <taxon>Vertebrata</taxon>
        <taxon>Euteleostomi</taxon>
        <taxon>Actinopterygii</taxon>
        <taxon>Neopterygii</taxon>
        <taxon>Teleostei</taxon>
        <taxon>Anguilliformes</taxon>
        <taxon>Congridae</taxon>
        <taxon>Conger</taxon>
    </lineage>
</organism>
<evidence type="ECO:0000259" key="4">
    <source>
        <dbReference type="PROSITE" id="PS51304"/>
    </source>
</evidence>
<dbReference type="PANTHER" id="PTHR11346:SF32">
    <property type="entry name" value="GALECTIN-4"/>
    <property type="match status" value="1"/>
</dbReference>
<evidence type="ECO:0000256" key="2">
    <source>
        <dbReference type="ARBA" id="ARBA00022737"/>
    </source>
</evidence>
<evidence type="ECO:0000256" key="1">
    <source>
        <dbReference type="ARBA" id="ARBA00022734"/>
    </source>
</evidence>
<evidence type="ECO:0000313" key="6">
    <source>
        <dbReference type="Proteomes" id="UP001152803"/>
    </source>
</evidence>
<evidence type="ECO:0000313" key="5">
    <source>
        <dbReference type="EMBL" id="KAJ8256623.1"/>
    </source>
</evidence>
<dbReference type="AlphaFoldDB" id="A0A9Q1HR72"/>
<dbReference type="OrthoDB" id="6251307at2759"/>
<dbReference type="CDD" id="cd00070">
    <property type="entry name" value="GLECT"/>
    <property type="match status" value="2"/>
</dbReference>
<evidence type="ECO:0000256" key="3">
    <source>
        <dbReference type="RuleBase" id="RU102079"/>
    </source>
</evidence>
<keyword evidence="6" id="KW-1185">Reference proteome</keyword>
<dbReference type="SMART" id="SM00908">
    <property type="entry name" value="Gal-bind_lectin"/>
    <property type="match status" value="2"/>
</dbReference>
<dbReference type="FunFam" id="2.60.120.200:FF:000124">
    <property type="entry name" value="Galectin-4"/>
    <property type="match status" value="1"/>
</dbReference>
<keyword evidence="1 3" id="KW-0430">Lectin</keyword>
<protein>
    <recommendedName>
        <fullName evidence="3">Galectin</fullName>
    </recommendedName>
</protein>
<dbReference type="PANTHER" id="PTHR11346">
    <property type="entry name" value="GALECTIN"/>
    <property type="match status" value="1"/>
</dbReference>
<gene>
    <name evidence="5" type="ORF">COCON_G00187750</name>
</gene>
<proteinExistence type="predicted"/>
<reference evidence="5" key="1">
    <citation type="journal article" date="2023" name="Science">
        <title>Genome structures resolve the early diversification of teleost fishes.</title>
        <authorList>
            <person name="Parey E."/>
            <person name="Louis A."/>
            <person name="Montfort J."/>
            <person name="Bouchez O."/>
            <person name="Roques C."/>
            <person name="Iampietro C."/>
            <person name="Lluch J."/>
            <person name="Castinel A."/>
            <person name="Donnadieu C."/>
            <person name="Desvignes T."/>
            <person name="Floi Bucao C."/>
            <person name="Jouanno E."/>
            <person name="Wen M."/>
            <person name="Mejri S."/>
            <person name="Dirks R."/>
            <person name="Jansen H."/>
            <person name="Henkel C."/>
            <person name="Chen W.J."/>
            <person name="Zahm M."/>
            <person name="Cabau C."/>
            <person name="Klopp C."/>
            <person name="Thompson A.W."/>
            <person name="Robinson-Rechavi M."/>
            <person name="Braasch I."/>
            <person name="Lecointre G."/>
            <person name="Bobe J."/>
            <person name="Postlethwait J.H."/>
            <person name="Berthelot C."/>
            <person name="Roest Crollius H."/>
            <person name="Guiguen Y."/>
        </authorList>
    </citation>
    <scope>NUCLEOTIDE SEQUENCE</scope>
    <source>
        <strain evidence="5">Concon-B</strain>
    </source>
</reference>
<keyword evidence="2" id="KW-0677">Repeat</keyword>
<accession>A0A9Q1HR72</accession>
<dbReference type="Gene3D" id="2.60.120.200">
    <property type="match status" value="2"/>
</dbReference>
<sequence>MQTVKVFKEQGIIKVYPGPGNVKDGGHSQDIDGGLRPGMSLCLQGTAPEGNPDRFNIDLMSGDDIVLHFKVYYRFGLVVFNTKVGGWQREERVGDQPIQAGRNFDLIFNVTLKGYQVIINERPFYLYKHRMAADSVTTMCIGGDVSFHAINMIRDSTGGEETGYNWRFLPMLSTQPTYNPSIPFSTMIPEGMSLKKTMVFGGRVLSGADRFAFDFIASSTGDRVFHFNPRLKENSVVRNSYIRKSWGSEESYVKSNPFREGEFFEVMIRCGRQKFKVFANGKHMFDYWHRFQLFTEIDSLTIQGDVQLLYVLI</sequence>
<feature type="domain" description="Galectin" evidence="4">
    <location>
        <begin position="27"/>
        <end position="153"/>
    </location>
</feature>
<dbReference type="GO" id="GO:0030246">
    <property type="term" value="F:carbohydrate binding"/>
    <property type="evidence" value="ECO:0007669"/>
    <property type="project" value="UniProtKB-UniRule"/>
</dbReference>
<dbReference type="PROSITE" id="PS51304">
    <property type="entry name" value="GALECTIN"/>
    <property type="match status" value="2"/>
</dbReference>
<name>A0A9Q1HR72_CONCO</name>
<dbReference type="SMART" id="SM00276">
    <property type="entry name" value="GLECT"/>
    <property type="match status" value="2"/>
</dbReference>